<dbReference type="RefSeq" id="WP_099533734.1">
    <property type="nucleotide sequence ID" value="NZ_JAZAQF010000074.1"/>
</dbReference>
<evidence type="ECO:0000313" key="1">
    <source>
        <dbReference type="EMBL" id="MFG3818438.1"/>
    </source>
</evidence>
<comment type="caution">
    <text evidence="1">The sequence shown here is derived from an EMBL/GenBank/DDBJ whole genome shotgun (WGS) entry which is preliminary data.</text>
</comment>
<keyword evidence="2" id="KW-1185">Reference proteome</keyword>
<name>A0ABW7CC72_9CYAN</name>
<proteinExistence type="predicted"/>
<dbReference type="EMBL" id="JAZAQF010000074">
    <property type="protein sequence ID" value="MFG3818438.1"/>
    <property type="molecule type" value="Genomic_DNA"/>
</dbReference>
<accession>A0ABW7CC72</accession>
<sequence length="136" mass="15396">MEHGLMWLPLLGLFIGLAYAGWNEYQRLEAYKIWAKGFDRAKYDIYAVLGQKGRELVWGIPNRKGPIEVQRLSLEQVQGVVLMADGQAINPEKYPTQAKQVILELVRKDSGPAMKIPFTQIDIAAQWAIALERDLG</sequence>
<evidence type="ECO:0000313" key="2">
    <source>
        <dbReference type="Proteomes" id="UP001604335"/>
    </source>
</evidence>
<reference evidence="2" key="1">
    <citation type="journal article" date="2024" name="Algal Res.">
        <title>Biochemical, toxicological and genomic investigation of a high-biomass producing Limnothrix strain isolated from Italian shallow drinking water reservoir.</title>
        <authorList>
            <person name="Simonazzi M."/>
            <person name="Shishido T.K."/>
            <person name="Delbaje E."/>
            <person name="Wahlsten M."/>
            <person name="Fewer D.P."/>
            <person name="Sivonen K."/>
            <person name="Pezzolesi L."/>
            <person name="Pistocchi R."/>
        </authorList>
    </citation>
    <scope>NUCLEOTIDE SEQUENCE [LARGE SCALE GENOMIC DNA]</scope>
    <source>
        <strain evidence="2">LRLZ20PSL1</strain>
    </source>
</reference>
<organism evidence="1 2">
    <name type="scientific">Limnothrix redekei LRLZ20PSL1</name>
    <dbReference type="NCBI Taxonomy" id="3112953"/>
    <lineage>
        <taxon>Bacteria</taxon>
        <taxon>Bacillati</taxon>
        <taxon>Cyanobacteriota</taxon>
        <taxon>Cyanophyceae</taxon>
        <taxon>Pseudanabaenales</taxon>
        <taxon>Pseudanabaenaceae</taxon>
        <taxon>Limnothrix</taxon>
    </lineage>
</organism>
<protein>
    <submittedName>
        <fullName evidence="1">Uncharacterized protein</fullName>
    </submittedName>
</protein>
<gene>
    <name evidence="1" type="ORF">VPK24_12375</name>
</gene>
<dbReference type="Proteomes" id="UP001604335">
    <property type="component" value="Unassembled WGS sequence"/>
</dbReference>